<keyword evidence="2" id="KW-1185">Reference proteome</keyword>
<sequence>MAHSNSSFSSCSTDVCLNGLSCTSCTTQMANNKNCGQQKKTDLGLHSYSYPVPTIEVNARRRCYVNPVLKPVENLEQWNLLKETEAKRDDIILAARDVKKSNARDKRYNNNPVLKPVENFVQFKLVTFEVKQL</sequence>
<name>A0A2Z6LHJ3_TRISU</name>
<evidence type="ECO:0000313" key="2">
    <source>
        <dbReference type="Proteomes" id="UP000242715"/>
    </source>
</evidence>
<reference evidence="2" key="1">
    <citation type="journal article" date="2017" name="Front. Plant Sci.">
        <title>Climate Clever Clovers: New Paradigm to Reduce the Environmental Footprint of Ruminants by Breeding Low Methanogenic Forages Utilizing Haplotype Variation.</title>
        <authorList>
            <person name="Kaur P."/>
            <person name="Appels R."/>
            <person name="Bayer P.E."/>
            <person name="Keeble-Gagnere G."/>
            <person name="Wang J."/>
            <person name="Hirakawa H."/>
            <person name="Shirasawa K."/>
            <person name="Vercoe P."/>
            <person name="Stefanova K."/>
            <person name="Durmic Z."/>
            <person name="Nichols P."/>
            <person name="Revell C."/>
            <person name="Isobe S.N."/>
            <person name="Edwards D."/>
            <person name="Erskine W."/>
        </authorList>
    </citation>
    <scope>NUCLEOTIDE SEQUENCE [LARGE SCALE GENOMIC DNA]</scope>
    <source>
        <strain evidence="2">cv. Daliak</strain>
    </source>
</reference>
<protein>
    <submittedName>
        <fullName evidence="1">Uncharacterized protein</fullName>
    </submittedName>
</protein>
<accession>A0A2Z6LHJ3</accession>
<gene>
    <name evidence="1" type="ORF">TSUD_82560</name>
</gene>
<evidence type="ECO:0000313" key="1">
    <source>
        <dbReference type="EMBL" id="GAU13747.1"/>
    </source>
</evidence>
<dbReference type="AlphaFoldDB" id="A0A2Z6LHJ3"/>
<dbReference type="EMBL" id="DF973140">
    <property type="protein sequence ID" value="GAU13747.1"/>
    <property type="molecule type" value="Genomic_DNA"/>
</dbReference>
<dbReference type="OrthoDB" id="10421761at2759"/>
<proteinExistence type="predicted"/>
<dbReference type="Proteomes" id="UP000242715">
    <property type="component" value="Unassembled WGS sequence"/>
</dbReference>
<organism evidence="1 2">
    <name type="scientific">Trifolium subterraneum</name>
    <name type="common">Subterranean clover</name>
    <dbReference type="NCBI Taxonomy" id="3900"/>
    <lineage>
        <taxon>Eukaryota</taxon>
        <taxon>Viridiplantae</taxon>
        <taxon>Streptophyta</taxon>
        <taxon>Embryophyta</taxon>
        <taxon>Tracheophyta</taxon>
        <taxon>Spermatophyta</taxon>
        <taxon>Magnoliopsida</taxon>
        <taxon>eudicotyledons</taxon>
        <taxon>Gunneridae</taxon>
        <taxon>Pentapetalae</taxon>
        <taxon>rosids</taxon>
        <taxon>fabids</taxon>
        <taxon>Fabales</taxon>
        <taxon>Fabaceae</taxon>
        <taxon>Papilionoideae</taxon>
        <taxon>50 kb inversion clade</taxon>
        <taxon>NPAAA clade</taxon>
        <taxon>Hologalegina</taxon>
        <taxon>IRL clade</taxon>
        <taxon>Trifolieae</taxon>
        <taxon>Trifolium</taxon>
    </lineage>
</organism>